<evidence type="ECO:0000256" key="6">
    <source>
        <dbReference type="ARBA" id="ARBA00022679"/>
    </source>
</evidence>
<dbReference type="PRINTS" id="PR00344">
    <property type="entry name" value="BCTRLSENSOR"/>
</dbReference>
<evidence type="ECO:0000256" key="9">
    <source>
        <dbReference type="ARBA" id="ARBA00022777"/>
    </source>
</evidence>
<evidence type="ECO:0000256" key="12">
    <source>
        <dbReference type="ARBA" id="ARBA00023012"/>
    </source>
</evidence>
<feature type="transmembrane region" description="Helical" evidence="14">
    <location>
        <begin position="156"/>
        <end position="178"/>
    </location>
</feature>
<evidence type="ECO:0000256" key="7">
    <source>
        <dbReference type="ARBA" id="ARBA00022692"/>
    </source>
</evidence>
<dbReference type="InterPro" id="IPR005467">
    <property type="entry name" value="His_kinase_dom"/>
</dbReference>
<evidence type="ECO:0000256" key="1">
    <source>
        <dbReference type="ARBA" id="ARBA00000085"/>
    </source>
</evidence>
<dbReference type="InterPro" id="IPR036890">
    <property type="entry name" value="HATPase_C_sf"/>
</dbReference>
<evidence type="ECO:0000313" key="16">
    <source>
        <dbReference type="EMBL" id="AZU61689.1"/>
    </source>
</evidence>
<evidence type="ECO:0000256" key="11">
    <source>
        <dbReference type="ARBA" id="ARBA00022989"/>
    </source>
</evidence>
<dbReference type="KEGG" id="nmk:CHR53_10590"/>
<evidence type="ECO:0000259" key="15">
    <source>
        <dbReference type="PROSITE" id="PS50109"/>
    </source>
</evidence>
<evidence type="ECO:0000256" key="8">
    <source>
        <dbReference type="ARBA" id="ARBA00022741"/>
    </source>
</evidence>
<keyword evidence="4" id="KW-1003">Cell membrane</keyword>
<dbReference type="SUPFAM" id="SSF47384">
    <property type="entry name" value="Homodimeric domain of signal transducing histidine kinase"/>
    <property type="match status" value="1"/>
</dbReference>
<evidence type="ECO:0000256" key="14">
    <source>
        <dbReference type="SAM" id="Phobius"/>
    </source>
</evidence>
<evidence type="ECO:0000256" key="13">
    <source>
        <dbReference type="ARBA" id="ARBA00023136"/>
    </source>
</evidence>
<dbReference type="InterPro" id="IPR036097">
    <property type="entry name" value="HisK_dim/P_sf"/>
</dbReference>
<keyword evidence="6" id="KW-0808">Transferase</keyword>
<evidence type="ECO:0000256" key="2">
    <source>
        <dbReference type="ARBA" id="ARBA00004651"/>
    </source>
</evidence>
<evidence type="ECO:0000313" key="17">
    <source>
        <dbReference type="Proteomes" id="UP000282892"/>
    </source>
</evidence>
<dbReference type="GO" id="GO:0071555">
    <property type="term" value="P:cell wall organization"/>
    <property type="evidence" value="ECO:0007669"/>
    <property type="project" value="InterPro"/>
</dbReference>
<accession>A0A3T0HX97</accession>
<gene>
    <name evidence="16" type="ORF">CHR53_10590</name>
</gene>
<dbReference type="GO" id="GO:0005886">
    <property type="term" value="C:plasma membrane"/>
    <property type="evidence" value="ECO:0007669"/>
    <property type="project" value="UniProtKB-SubCell"/>
</dbReference>
<proteinExistence type="predicted"/>
<dbReference type="GO" id="GO:0000155">
    <property type="term" value="F:phosphorelay sensor kinase activity"/>
    <property type="evidence" value="ECO:0007669"/>
    <property type="project" value="InterPro"/>
</dbReference>
<name>A0A3T0HX97_9BACI</name>
<feature type="transmembrane region" description="Helical" evidence="14">
    <location>
        <begin position="97"/>
        <end position="115"/>
    </location>
</feature>
<feature type="transmembrane region" description="Helical" evidence="14">
    <location>
        <begin position="5"/>
        <end position="23"/>
    </location>
</feature>
<dbReference type="PROSITE" id="PS50109">
    <property type="entry name" value="HIS_KIN"/>
    <property type="match status" value="1"/>
</dbReference>
<keyword evidence="12" id="KW-0902">Two-component regulatory system</keyword>
<dbReference type="Gene3D" id="1.10.287.130">
    <property type="match status" value="1"/>
</dbReference>
<feature type="transmembrane region" description="Helical" evidence="14">
    <location>
        <begin position="127"/>
        <end position="150"/>
    </location>
</feature>
<dbReference type="Proteomes" id="UP000282892">
    <property type="component" value="Chromosome"/>
</dbReference>
<keyword evidence="5" id="KW-0597">Phosphoprotein</keyword>
<keyword evidence="9 16" id="KW-0418">Kinase</keyword>
<evidence type="ECO:0000256" key="5">
    <source>
        <dbReference type="ARBA" id="ARBA00022553"/>
    </source>
</evidence>
<dbReference type="SMART" id="SM00388">
    <property type="entry name" value="HisKA"/>
    <property type="match status" value="1"/>
</dbReference>
<keyword evidence="13 14" id="KW-0472">Membrane</keyword>
<dbReference type="InterPro" id="IPR003594">
    <property type="entry name" value="HATPase_dom"/>
</dbReference>
<dbReference type="InterPro" id="IPR004358">
    <property type="entry name" value="Sig_transdc_His_kin-like_C"/>
</dbReference>
<dbReference type="Pfam" id="PF07694">
    <property type="entry name" value="5TM-5TMR_LYT"/>
    <property type="match status" value="1"/>
</dbReference>
<dbReference type="CDD" id="cd00082">
    <property type="entry name" value="HisKA"/>
    <property type="match status" value="1"/>
</dbReference>
<comment type="subcellular location">
    <subcellularLocation>
        <location evidence="2">Cell membrane</location>
        <topology evidence="2">Multi-pass membrane protein</topology>
    </subcellularLocation>
</comment>
<dbReference type="InterPro" id="IPR003661">
    <property type="entry name" value="HisK_dim/P_dom"/>
</dbReference>
<feature type="transmembrane region" description="Helical" evidence="14">
    <location>
        <begin position="29"/>
        <end position="51"/>
    </location>
</feature>
<dbReference type="InterPro" id="IPR011620">
    <property type="entry name" value="Sig_transdc_His_kinase_LytS_TM"/>
</dbReference>
<evidence type="ECO:0000256" key="3">
    <source>
        <dbReference type="ARBA" id="ARBA00012438"/>
    </source>
</evidence>
<dbReference type="OrthoDB" id="9815750at2"/>
<protein>
    <recommendedName>
        <fullName evidence="3">histidine kinase</fullName>
        <ecNumber evidence="3">2.7.13.3</ecNumber>
    </recommendedName>
</protein>
<keyword evidence="17" id="KW-1185">Reference proteome</keyword>
<dbReference type="EMBL" id="CP022572">
    <property type="protein sequence ID" value="AZU61689.1"/>
    <property type="molecule type" value="Genomic_DNA"/>
</dbReference>
<dbReference type="PANTHER" id="PTHR43065:SF46">
    <property type="entry name" value="C4-DICARBOXYLATE TRANSPORT SENSOR PROTEIN DCTB"/>
    <property type="match status" value="1"/>
</dbReference>
<keyword evidence="8" id="KW-0547">Nucleotide-binding</keyword>
<evidence type="ECO:0000256" key="4">
    <source>
        <dbReference type="ARBA" id="ARBA00022475"/>
    </source>
</evidence>
<sequence length="413" mass="47529">MTQSLLINFLFLLFPVLIFLIFFENRQHTYNRYIIMLLASITMILCMVFPIKLKVGFIVDLRYIPFLITSLFWGYKYTFPLYIVLNVFRFLIGGEGSFQSFIFSTVILILAPLLSKWFVKQNAKKRIISAVVVSFFTILLYLGSLAFVLSTLNKEFWMLSVQSLITYSLVMAVIMILIEQIIANKKARDSLMQSEKLNVMSDLTASVAHEIRNPLTVTNGFLQLLNKSKNITEEEKKYVEFSLIELKRAEGIVSDFLAFSKPQSENMIYSNLKDEIEYVKNIITPFANMYQVHIQCKFQNSLNIYYDKNQIKQCFINLYKNAIEAMKETGGILSINVFEKKNEILIKIKDTGVGMTSEEVLQLRRPYYSTKTEGTGLGMLMIYSSINKINGKIQVESEKGKGTTFTITIPVQD</sequence>
<keyword evidence="11 14" id="KW-1133">Transmembrane helix</keyword>
<dbReference type="PANTHER" id="PTHR43065">
    <property type="entry name" value="SENSOR HISTIDINE KINASE"/>
    <property type="match status" value="1"/>
</dbReference>
<organism evidence="16 17">
    <name type="scientific">Neobacillus mesonae</name>
    <dbReference type="NCBI Taxonomy" id="1193713"/>
    <lineage>
        <taxon>Bacteria</taxon>
        <taxon>Bacillati</taxon>
        <taxon>Bacillota</taxon>
        <taxon>Bacilli</taxon>
        <taxon>Bacillales</taxon>
        <taxon>Bacillaceae</taxon>
        <taxon>Neobacillus</taxon>
    </lineage>
</organism>
<dbReference type="Pfam" id="PF02518">
    <property type="entry name" value="HATPase_c"/>
    <property type="match status" value="1"/>
</dbReference>
<dbReference type="RefSeq" id="WP_127486464.1">
    <property type="nucleotide sequence ID" value="NZ_CP022572.1"/>
</dbReference>
<dbReference type="GO" id="GO:0005524">
    <property type="term" value="F:ATP binding"/>
    <property type="evidence" value="ECO:0007669"/>
    <property type="project" value="UniProtKB-KW"/>
</dbReference>
<dbReference type="AlphaFoldDB" id="A0A3T0HX97"/>
<comment type="catalytic activity">
    <reaction evidence="1">
        <text>ATP + protein L-histidine = ADP + protein N-phospho-L-histidine.</text>
        <dbReference type="EC" id="2.7.13.3"/>
    </reaction>
</comment>
<feature type="transmembrane region" description="Helical" evidence="14">
    <location>
        <begin position="63"/>
        <end position="85"/>
    </location>
</feature>
<reference evidence="16 17" key="1">
    <citation type="submission" date="2017-07" db="EMBL/GenBank/DDBJ databases">
        <title>The complete genome sequence of Bacillus mesonae strain H20-5, an efficient strain improving plant abiotic stress resistance.</title>
        <authorList>
            <person name="Kim S.Y."/>
            <person name="Song H."/>
            <person name="Sang M.K."/>
            <person name="Weon H.-Y."/>
            <person name="Song J."/>
        </authorList>
    </citation>
    <scope>NUCLEOTIDE SEQUENCE [LARGE SCALE GENOMIC DNA]</scope>
    <source>
        <strain evidence="16 17">H20-5</strain>
    </source>
</reference>
<keyword evidence="10" id="KW-0067">ATP-binding</keyword>
<dbReference type="SMART" id="SM00387">
    <property type="entry name" value="HATPase_c"/>
    <property type="match status" value="1"/>
</dbReference>
<evidence type="ECO:0000256" key="10">
    <source>
        <dbReference type="ARBA" id="ARBA00022840"/>
    </source>
</evidence>
<dbReference type="SUPFAM" id="SSF55874">
    <property type="entry name" value="ATPase domain of HSP90 chaperone/DNA topoisomerase II/histidine kinase"/>
    <property type="match status" value="1"/>
</dbReference>
<dbReference type="Pfam" id="PF00512">
    <property type="entry name" value="HisKA"/>
    <property type="match status" value="1"/>
</dbReference>
<keyword evidence="7 14" id="KW-0812">Transmembrane</keyword>
<dbReference type="EC" id="2.7.13.3" evidence="3"/>
<dbReference type="Gene3D" id="3.30.565.10">
    <property type="entry name" value="Histidine kinase-like ATPase, C-terminal domain"/>
    <property type="match status" value="1"/>
</dbReference>
<dbReference type="STRING" id="1193713.GCA_001636315_04540"/>
<feature type="domain" description="Histidine kinase" evidence="15">
    <location>
        <begin position="206"/>
        <end position="413"/>
    </location>
</feature>